<dbReference type="EMBL" id="QFNK01000002">
    <property type="protein sequence ID" value="PZO89034.1"/>
    <property type="molecule type" value="Genomic_DNA"/>
</dbReference>
<gene>
    <name evidence="2" type="ORF">DI626_00350</name>
</gene>
<evidence type="ECO:0000313" key="3">
    <source>
        <dbReference type="Proteomes" id="UP000249557"/>
    </source>
</evidence>
<dbReference type="Proteomes" id="UP000249557">
    <property type="component" value="Unassembled WGS sequence"/>
</dbReference>
<reference evidence="2 3" key="1">
    <citation type="submission" date="2017-08" db="EMBL/GenBank/DDBJ databases">
        <title>Infants hospitalized years apart are colonized by the same room-sourced microbial strains.</title>
        <authorList>
            <person name="Brooks B."/>
            <person name="Olm M.R."/>
            <person name="Firek B.A."/>
            <person name="Baker R."/>
            <person name="Thomas B.C."/>
            <person name="Morowitz M.J."/>
            <person name="Banfield J.F."/>
        </authorList>
    </citation>
    <scope>NUCLEOTIDE SEQUENCE [LARGE SCALE GENOMIC DNA]</scope>
    <source>
        <strain evidence="2">S2_018_000_R2_104</strain>
    </source>
</reference>
<dbReference type="AlphaFoldDB" id="A0A2W5A381"/>
<protein>
    <submittedName>
        <fullName evidence="2">Uncharacterized protein</fullName>
    </submittedName>
</protein>
<evidence type="ECO:0000256" key="1">
    <source>
        <dbReference type="SAM" id="Coils"/>
    </source>
</evidence>
<comment type="caution">
    <text evidence="2">The sequence shown here is derived from an EMBL/GenBank/DDBJ whole genome shotgun (WGS) entry which is preliminary data.</text>
</comment>
<keyword evidence="1" id="KW-0175">Coiled coil</keyword>
<organism evidence="2 3">
    <name type="scientific">Micavibrio aeruginosavorus</name>
    <dbReference type="NCBI Taxonomy" id="349221"/>
    <lineage>
        <taxon>Bacteria</taxon>
        <taxon>Pseudomonadati</taxon>
        <taxon>Bdellovibrionota</taxon>
        <taxon>Bdellovibrionia</taxon>
        <taxon>Bdellovibrionales</taxon>
        <taxon>Pseudobdellovibrionaceae</taxon>
        <taxon>Micavibrio</taxon>
    </lineage>
</organism>
<proteinExistence type="predicted"/>
<accession>A0A2W5A381</accession>
<name>A0A2W5A381_9BACT</name>
<evidence type="ECO:0000313" key="2">
    <source>
        <dbReference type="EMBL" id="PZO89034.1"/>
    </source>
</evidence>
<feature type="coiled-coil region" evidence="1">
    <location>
        <begin position="9"/>
        <end position="36"/>
    </location>
</feature>
<sequence length="74" mass="8520">MNSFSNLEKNELEQAIRETRAGIEKLQRSLEQLAKAPDNNLVFPKLKESIYSLIDKLQIELNALWHEYESGSEG</sequence>